<proteinExistence type="predicted"/>
<protein>
    <submittedName>
        <fullName evidence="2">Uncharacterized protein</fullName>
    </submittedName>
</protein>
<sequence length="69" mass="7284">MPSAEFLKAAEESRQLKAKPSNDELLDSQQFEGGGSEQEMEEANHGPAKEKTGRGEGVLPAHFGGTGSP</sequence>
<accession>W9VHI2</accession>
<dbReference type="OrthoDB" id="346910at2759"/>
<dbReference type="AlphaFoldDB" id="W9VHI2"/>
<comment type="caution">
    <text evidence="2">The sequence shown here is derived from an EMBL/GenBank/DDBJ whole genome shotgun (WGS) entry which is preliminary data.</text>
</comment>
<dbReference type="Proteomes" id="UP000019471">
    <property type="component" value="Unassembled WGS sequence"/>
</dbReference>
<evidence type="ECO:0000313" key="2">
    <source>
        <dbReference type="EMBL" id="EXJ54943.1"/>
    </source>
</evidence>
<dbReference type="RefSeq" id="XP_007751613.1">
    <property type="nucleotide sequence ID" value="XM_007753423.1"/>
</dbReference>
<feature type="compositionally biased region" description="Basic and acidic residues" evidence="1">
    <location>
        <begin position="42"/>
        <end position="54"/>
    </location>
</feature>
<keyword evidence="3" id="KW-1185">Reference proteome</keyword>
<dbReference type="GeneID" id="19197540"/>
<dbReference type="HOGENOM" id="CLU_2775749_0_0_1"/>
<feature type="region of interest" description="Disordered" evidence="1">
    <location>
        <begin position="1"/>
        <end position="69"/>
    </location>
</feature>
<dbReference type="EMBL" id="AMGX01000038">
    <property type="protein sequence ID" value="EXJ54943.1"/>
    <property type="molecule type" value="Genomic_DNA"/>
</dbReference>
<evidence type="ECO:0000313" key="3">
    <source>
        <dbReference type="Proteomes" id="UP000019471"/>
    </source>
</evidence>
<organism evidence="2 3">
    <name type="scientific">Cladophialophora psammophila CBS 110553</name>
    <dbReference type="NCBI Taxonomy" id="1182543"/>
    <lineage>
        <taxon>Eukaryota</taxon>
        <taxon>Fungi</taxon>
        <taxon>Dikarya</taxon>
        <taxon>Ascomycota</taxon>
        <taxon>Pezizomycotina</taxon>
        <taxon>Eurotiomycetes</taxon>
        <taxon>Chaetothyriomycetidae</taxon>
        <taxon>Chaetothyriales</taxon>
        <taxon>Herpotrichiellaceae</taxon>
        <taxon>Cladophialophora</taxon>
    </lineage>
</organism>
<name>W9VHI2_9EURO</name>
<gene>
    <name evidence="2" type="ORF">A1O5_12854</name>
</gene>
<reference evidence="2 3" key="1">
    <citation type="submission" date="2013-03" db="EMBL/GenBank/DDBJ databases">
        <title>The Genome Sequence of Cladophialophora psammophila CBS 110553.</title>
        <authorList>
            <consortium name="The Broad Institute Genomics Platform"/>
            <person name="Cuomo C."/>
            <person name="de Hoog S."/>
            <person name="Gorbushina A."/>
            <person name="Walker B."/>
            <person name="Young S.K."/>
            <person name="Zeng Q."/>
            <person name="Gargeya S."/>
            <person name="Fitzgerald M."/>
            <person name="Haas B."/>
            <person name="Abouelleil A."/>
            <person name="Allen A.W."/>
            <person name="Alvarado L."/>
            <person name="Arachchi H.M."/>
            <person name="Berlin A.M."/>
            <person name="Chapman S.B."/>
            <person name="Gainer-Dewar J."/>
            <person name="Goldberg J."/>
            <person name="Griggs A."/>
            <person name="Gujja S."/>
            <person name="Hansen M."/>
            <person name="Howarth C."/>
            <person name="Imamovic A."/>
            <person name="Ireland A."/>
            <person name="Larimer J."/>
            <person name="McCowan C."/>
            <person name="Murphy C."/>
            <person name="Pearson M."/>
            <person name="Poon T.W."/>
            <person name="Priest M."/>
            <person name="Roberts A."/>
            <person name="Saif S."/>
            <person name="Shea T."/>
            <person name="Sisk P."/>
            <person name="Sykes S."/>
            <person name="Wortman J."/>
            <person name="Nusbaum C."/>
            <person name="Birren B."/>
        </authorList>
    </citation>
    <scope>NUCLEOTIDE SEQUENCE [LARGE SCALE GENOMIC DNA]</scope>
    <source>
        <strain evidence="2 3">CBS 110553</strain>
    </source>
</reference>
<evidence type="ECO:0000256" key="1">
    <source>
        <dbReference type="SAM" id="MobiDB-lite"/>
    </source>
</evidence>